<dbReference type="PANTHER" id="PTHR47099:SF1">
    <property type="entry name" value="METHYLCOBAMIDE:COM METHYLTRANSFERASE MTBA"/>
    <property type="match status" value="1"/>
</dbReference>
<sequence length="384" mass="43886">MNIRKDILKLFAGENPEYVPWFGDLAYWIDYLLDEGKMPEKYRKSEYGDVGRAETQGMASPFVGAGLHRLHRDLGVGFYLQGYFPFIIEYDLEIETEEKGNLRTTTVHTPHGELHEVWEYVYSTHSWGPREHLVKNWKDLRALRYLYAHMYYSPEYALAEQRYGSIGEDGIVLVYAPKSPFMELVALKSGIENITYMFMDAQEELEETLSAMLHKHNEALDLAIKSPAECIMVPDNLSSEVVAGLFYDSYMKDIHKTWTDKIRQSGKISFVHLDGTLTPLITELSKAGFDVIEAVTPQPVGDIALEDLRKYVKSETILWGGIPGGFFSGEVSDEEFDAFVIRAIELMKNNNRFVLGVADQVVPGASFERIKRVRELVTQYGKYD</sequence>
<feature type="domain" description="Uroporphyrinogen decarboxylase (URO-D)" evidence="1">
    <location>
        <begin position="174"/>
        <end position="380"/>
    </location>
</feature>
<protein>
    <recommendedName>
        <fullName evidence="1">Uroporphyrinogen decarboxylase (URO-D) domain-containing protein</fullName>
    </recommendedName>
</protein>
<gene>
    <name evidence="2" type="ORF">H8S18_11135</name>
</gene>
<name>A0ABR7EGK5_9FIRM</name>
<proteinExistence type="predicted"/>
<evidence type="ECO:0000259" key="1">
    <source>
        <dbReference type="Pfam" id="PF01208"/>
    </source>
</evidence>
<dbReference type="SUPFAM" id="SSF51726">
    <property type="entry name" value="UROD/MetE-like"/>
    <property type="match status" value="1"/>
</dbReference>
<dbReference type="EMBL" id="JACOON010000006">
    <property type="protein sequence ID" value="MBC5648892.1"/>
    <property type="molecule type" value="Genomic_DNA"/>
</dbReference>
<dbReference type="InterPro" id="IPR052024">
    <property type="entry name" value="Methanogen_methyltrans"/>
</dbReference>
<reference evidence="2 3" key="1">
    <citation type="submission" date="2020-08" db="EMBL/GenBank/DDBJ databases">
        <title>Genome public.</title>
        <authorList>
            <person name="Liu C."/>
            <person name="Sun Q."/>
        </authorList>
    </citation>
    <scope>NUCLEOTIDE SEQUENCE [LARGE SCALE GENOMIC DNA]</scope>
    <source>
        <strain evidence="2 3">NSJ-35</strain>
    </source>
</reference>
<evidence type="ECO:0000313" key="2">
    <source>
        <dbReference type="EMBL" id="MBC5648892.1"/>
    </source>
</evidence>
<evidence type="ECO:0000313" key="3">
    <source>
        <dbReference type="Proteomes" id="UP000606889"/>
    </source>
</evidence>
<dbReference type="InterPro" id="IPR038071">
    <property type="entry name" value="UROD/MetE-like_sf"/>
</dbReference>
<comment type="caution">
    <text evidence="2">The sequence shown here is derived from an EMBL/GenBank/DDBJ whole genome shotgun (WGS) entry which is preliminary data.</text>
</comment>
<organism evidence="2 3">
    <name type="scientific">Christensenella tenuis</name>
    <dbReference type="NCBI Taxonomy" id="2763033"/>
    <lineage>
        <taxon>Bacteria</taxon>
        <taxon>Bacillati</taxon>
        <taxon>Bacillota</taxon>
        <taxon>Clostridia</taxon>
        <taxon>Christensenellales</taxon>
        <taxon>Christensenellaceae</taxon>
        <taxon>Christensenella</taxon>
    </lineage>
</organism>
<dbReference type="PANTHER" id="PTHR47099">
    <property type="entry name" value="METHYLCOBAMIDE:COM METHYLTRANSFERASE MTBA"/>
    <property type="match status" value="1"/>
</dbReference>
<dbReference type="Pfam" id="PF01208">
    <property type="entry name" value="URO-D"/>
    <property type="match status" value="1"/>
</dbReference>
<accession>A0ABR7EGK5</accession>
<dbReference type="RefSeq" id="WP_186858351.1">
    <property type="nucleotide sequence ID" value="NZ_JACOON010000006.1"/>
</dbReference>
<keyword evidence="3" id="KW-1185">Reference proteome</keyword>
<dbReference type="Gene3D" id="3.20.20.210">
    <property type="match status" value="1"/>
</dbReference>
<dbReference type="Proteomes" id="UP000606889">
    <property type="component" value="Unassembled WGS sequence"/>
</dbReference>
<dbReference type="InterPro" id="IPR000257">
    <property type="entry name" value="Uroporphyrinogen_deCOase"/>
</dbReference>